<dbReference type="AlphaFoldDB" id="A0AAD6BKW5"/>
<reference evidence="1" key="1">
    <citation type="submission" date="2022-11" db="EMBL/GenBank/DDBJ databases">
        <title>Chromosome-level genome of Pogonophryne albipinna.</title>
        <authorList>
            <person name="Jo E."/>
        </authorList>
    </citation>
    <scope>NUCLEOTIDE SEQUENCE</scope>
    <source>
        <strain evidence="1">SGF0006</strain>
        <tissue evidence="1">Muscle</tissue>
    </source>
</reference>
<keyword evidence="2" id="KW-1185">Reference proteome</keyword>
<sequence>RSDCWVGSIRMPQPAGRAGLQRPMGGMKGESGGGCPVGRLHCGACCCYACPPTGESMGREEEWRGADRAEGVYYTCTQSPPVIAVDSTH</sequence>
<dbReference type="EMBL" id="JAPTMU010000004">
    <property type="protein sequence ID" value="KAJ4944640.1"/>
    <property type="molecule type" value="Genomic_DNA"/>
</dbReference>
<gene>
    <name evidence="1" type="ORF">JOQ06_013183</name>
</gene>
<evidence type="ECO:0000313" key="1">
    <source>
        <dbReference type="EMBL" id="KAJ4944640.1"/>
    </source>
</evidence>
<feature type="non-terminal residue" evidence="1">
    <location>
        <position position="1"/>
    </location>
</feature>
<protein>
    <submittedName>
        <fullName evidence="1">Uncharacterized protein</fullName>
    </submittedName>
</protein>
<feature type="non-terminal residue" evidence="1">
    <location>
        <position position="89"/>
    </location>
</feature>
<comment type="caution">
    <text evidence="1">The sequence shown here is derived from an EMBL/GenBank/DDBJ whole genome shotgun (WGS) entry which is preliminary data.</text>
</comment>
<dbReference type="Proteomes" id="UP001219934">
    <property type="component" value="Unassembled WGS sequence"/>
</dbReference>
<name>A0AAD6BKW5_9TELE</name>
<proteinExistence type="predicted"/>
<organism evidence="1 2">
    <name type="scientific">Pogonophryne albipinna</name>
    <dbReference type="NCBI Taxonomy" id="1090488"/>
    <lineage>
        <taxon>Eukaryota</taxon>
        <taxon>Metazoa</taxon>
        <taxon>Chordata</taxon>
        <taxon>Craniata</taxon>
        <taxon>Vertebrata</taxon>
        <taxon>Euteleostomi</taxon>
        <taxon>Actinopterygii</taxon>
        <taxon>Neopterygii</taxon>
        <taxon>Teleostei</taxon>
        <taxon>Neoteleostei</taxon>
        <taxon>Acanthomorphata</taxon>
        <taxon>Eupercaria</taxon>
        <taxon>Perciformes</taxon>
        <taxon>Notothenioidei</taxon>
        <taxon>Pogonophryne</taxon>
    </lineage>
</organism>
<accession>A0AAD6BKW5</accession>
<evidence type="ECO:0000313" key="2">
    <source>
        <dbReference type="Proteomes" id="UP001219934"/>
    </source>
</evidence>